<dbReference type="EMBL" id="CABFJX010000390">
    <property type="protein sequence ID" value="VTT78108.1"/>
    <property type="molecule type" value="Genomic_DNA"/>
</dbReference>
<dbReference type="Proteomes" id="UP000760494">
    <property type="component" value="Unassembled WGS sequence"/>
</dbReference>
<sequence length="664" mass="74079">MSIEPQTISTLGTTAGLSVGNECSCAPLFASSSKSGYSQLDLPQPTYENPPAESVKIYVTTNGEAKAGTDIDASVQEFSSLINQPTWSDPHSEWPHIEKLIRACIKCHDRKPSYRVESSFGGFLSTAATAAQGTGLDKLNRPETPNQVQHGICASDHSIDSHCCESEACAYVKAFEKHVLSMHPIIQPSLLHHWIRESLNQPPSLFISLPAYSVEPGTATLEGGNKLNQESNLFPTGLARSCEPDTSISHALVLMVMALGKICARRDQAPDVLNFTEPLSYDSLVSHYGDISPSNSKSCPINHPDCFCEQNERAHQSSTGGFCCGLGFEERSEKTVGFEYFTYATNILRRHPDSTDINSVYANIFAALYCSQLERPRDSLAFIQRASSRFLETMRKFKQNDELIQDIEHNQLALVFWTCLMLQSDFKTESPSPGLLLYEDSMPHPNMRLLNGFSKRVCDGYLAQLSLRQHLNDVNKRLRTLNLSAYTRQEQLEDITEMANAVSGLHWALPHFAYGDDTCNDILAARLRAKYWGAQVIIYRPFVRQVLFSSGLGGNQAERIANIDPQIIQLARNGIHSLSESLQAFDGLEDRMFITTNISCLASAHWCNLLQLLAASRDPILHKYVDKEVLRFLLHKTIKFLRKSSVLLEKKAKVLEGLQRVLFP</sequence>
<dbReference type="CDD" id="cd12148">
    <property type="entry name" value="fungal_TF_MHR"/>
    <property type="match status" value="1"/>
</dbReference>
<accession>A0A9Q9RV91</accession>
<dbReference type="PANTHER" id="PTHR47785">
    <property type="entry name" value="ZN(II)2CYS6 TRANSCRIPTION FACTOR (EUROFUNG)-RELATED-RELATED"/>
    <property type="match status" value="1"/>
</dbReference>
<dbReference type="PANTHER" id="PTHR47785:SF4">
    <property type="entry name" value="ZN(II)2CYS6 TRANSCRIPTION FACTOR (EUROFUNG)"/>
    <property type="match status" value="1"/>
</dbReference>
<proteinExistence type="predicted"/>
<dbReference type="InterPro" id="IPR053181">
    <property type="entry name" value="EcdB-like_regulator"/>
</dbReference>
<protein>
    <recommendedName>
        <fullName evidence="3">Transcription factor domain-containing protein</fullName>
    </recommendedName>
</protein>
<gene>
    <name evidence="1" type="ORF">C2S_10872</name>
</gene>
<organism evidence="1 2">
    <name type="scientific">Fusarium fujikuroi</name>
    <name type="common">Bakanae and foot rot disease fungus</name>
    <name type="synonym">Gibberella fujikuroi</name>
    <dbReference type="NCBI Taxonomy" id="5127"/>
    <lineage>
        <taxon>Eukaryota</taxon>
        <taxon>Fungi</taxon>
        <taxon>Dikarya</taxon>
        <taxon>Ascomycota</taxon>
        <taxon>Pezizomycotina</taxon>
        <taxon>Sordariomycetes</taxon>
        <taxon>Hypocreomycetidae</taxon>
        <taxon>Hypocreales</taxon>
        <taxon>Nectriaceae</taxon>
        <taxon>Fusarium</taxon>
        <taxon>Fusarium fujikuroi species complex</taxon>
    </lineage>
</organism>
<reference evidence="1" key="1">
    <citation type="submission" date="2019-05" db="EMBL/GenBank/DDBJ databases">
        <authorList>
            <person name="Piombo E."/>
        </authorList>
    </citation>
    <scope>NUCLEOTIDE SEQUENCE</scope>
    <source>
        <strain evidence="1">C2S</strain>
    </source>
</reference>
<dbReference type="AlphaFoldDB" id="A0A9Q9RV91"/>
<evidence type="ECO:0000313" key="2">
    <source>
        <dbReference type="Proteomes" id="UP000760494"/>
    </source>
</evidence>
<evidence type="ECO:0008006" key="3">
    <source>
        <dbReference type="Google" id="ProtNLM"/>
    </source>
</evidence>
<comment type="caution">
    <text evidence="1">The sequence shown here is derived from an EMBL/GenBank/DDBJ whole genome shotgun (WGS) entry which is preliminary data.</text>
</comment>
<name>A0A9Q9RV91_FUSFU</name>
<evidence type="ECO:0000313" key="1">
    <source>
        <dbReference type="EMBL" id="VTT78108.1"/>
    </source>
</evidence>